<comment type="caution">
    <text evidence="7">The sequence shown here is derived from an EMBL/GenBank/DDBJ whole genome shotgun (WGS) entry which is preliminary data.</text>
</comment>
<protein>
    <submittedName>
        <fullName evidence="7">Fscn protein</fullName>
    </submittedName>
</protein>
<dbReference type="EMBL" id="CAJNDS010002435">
    <property type="protein sequence ID" value="CAE7473972.1"/>
    <property type="molecule type" value="Genomic_DNA"/>
</dbReference>
<dbReference type="InterPro" id="IPR008999">
    <property type="entry name" value="Actin-crosslinking"/>
</dbReference>
<dbReference type="Pfam" id="PF06268">
    <property type="entry name" value="Fascin"/>
    <property type="match status" value="1"/>
</dbReference>
<reference evidence="7" key="1">
    <citation type="submission" date="2021-02" db="EMBL/GenBank/DDBJ databases">
        <authorList>
            <person name="Dougan E. K."/>
            <person name="Rhodes N."/>
            <person name="Thang M."/>
            <person name="Chan C."/>
        </authorList>
    </citation>
    <scope>NUCLEOTIDE SEQUENCE</scope>
</reference>
<evidence type="ECO:0000256" key="4">
    <source>
        <dbReference type="SAM" id="Coils"/>
    </source>
</evidence>
<dbReference type="InterPro" id="IPR032466">
    <property type="entry name" value="Metal_Hydrolase"/>
</dbReference>
<dbReference type="InterPro" id="IPR001130">
    <property type="entry name" value="TatD-like"/>
</dbReference>
<comment type="subcellular location">
    <subcellularLocation>
        <location evidence="1">Cytoplasm</location>
    </subcellularLocation>
</comment>
<keyword evidence="4" id="KW-0175">Coiled coil</keyword>
<dbReference type="OrthoDB" id="413993at2759"/>
<feature type="coiled-coil region" evidence="4">
    <location>
        <begin position="429"/>
        <end position="468"/>
    </location>
</feature>
<feature type="region of interest" description="Disordered" evidence="5">
    <location>
        <begin position="1"/>
        <end position="46"/>
    </location>
</feature>
<dbReference type="Gene3D" id="3.20.20.140">
    <property type="entry name" value="Metal-dependent hydrolases"/>
    <property type="match status" value="1"/>
</dbReference>
<proteinExistence type="predicted"/>
<feature type="region of interest" description="Disordered" evidence="5">
    <location>
        <begin position="170"/>
        <end position="189"/>
    </location>
</feature>
<keyword evidence="8" id="KW-1185">Reference proteome</keyword>
<dbReference type="AlphaFoldDB" id="A0A812SHD3"/>
<dbReference type="Gene3D" id="2.80.10.50">
    <property type="match status" value="1"/>
</dbReference>
<accession>A0A812SHD3</accession>
<dbReference type="InterPro" id="IPR022768">
    <property type="entry name" value="Fascin-like_dom"/>
</dbReference>
<dbReference type="GO" id="GO:0005737">
    <property type="term" value="C:cytoplasm"/>
    <property type="evidence" value="ECO:0007669"/>
    <property type="project" value="UniProtKB-SubCell"/>
</dbReference>
<feature type="compositionally biased region" description="Basic and acidic residues" evidence="5">
    <location>
        <begin position="170"/>
        <end position="181"/>
    </location>
</feature>
<evidence type="ECO:0000256" key="1">
    <source>
        <dbReference type="ARBA" id="ARBA00004496"/>
    </source>
</evidence>
<keyword evidence="3" id="KW-0009">Actin-binding</keyword>
<organism evidence="7 8">
    <name type="scientific">Symbiodinium natans</name>
    <dbReference type="NCBI Taxonomy" id="878477"/>
    <lineage>
        <taxon>Eukaryota</taxon>
        <taxon>Sar</taxon>
        <taxon>Alveolata</taxon>
        <taxon>Dinophyceae</taxon>
        <taxon>Suessiales</taxon>
        <taxon>Symbiodiniaceae</taxon>
        <taxon>Symbiodinium</taxon>
    </lineage>
</organism>
<dbReference type="SUPFAM" id="SSF51556">
    <property type="entry name" value="Metallo-dependent hydrolases"/>
    <property type="match status" value="1"/>
</dbReference>
<dbReference type="GO" id="GO:0016788">
    <property type="term" value="F:hydrolase activity, acting on ester bonds"/>
    <property type="evidence" value="ECO:0007669"/>
    <property type="project" value="InterPro"/>
</dbReference>
<feature type="compositionally biased region" description="Gly residues" evidence="5">
    <location>
        <begin position="10"/>
        <end position="22"/>
    </location>
</feature>
<evidence type="ECO:0000259" key="6">
    <source>
        <dbReference type="Pfam" id="PF06268"/>
    </source>
</evidence>
<dbReference type="GO" id="GO:0030674">
    <property type="term" value="F:protein-macromolecule adaptor activity"/>
    <property type="evidence" value="ECO:0007669"/>
    <property type="project" value="InterPro"/>
</dbReference>
<evidence type="ECO:0000313" key="7">
    <source>
        <dbReference type="EMBL" id="CAE7473972.1"/>
    </source>
</evidence>
<keyword evidence="2" id="KW-0963">Cytoplasm</keyword>
<evidence type="ECO:0000256" key="2">
    <source>
        <dbReference type="ARBA" id="ARBA00022490"/>
    </source>
</evidence>
<feature type="domain" description="Fascin-like" evidence="6">
    <location>
        <begin position="90"/>
        <end position="168"/>
    </location>
</feature>
<name>A0A812SHD3_9DINO</name>
<dbReference type="PANTHER" id="PTHR46363:SF1">
    <property type="entry name" value="DEOXYRIBONUCLEASE TATDN2-RELATED"/>
    <property type="match status" value="1"/>
</dbReference>
<evidence type="ECO:0000256" key="5">
    <source>
        <dbReference type="SAM" id="MobiDB-lite"/>
    </source>
</evidence>
<dbReference type="SUPFAM" id="SSF50405">
    <property type="entry name" value="Actin-crosslinking proteins"/>
    <property type="match status" value="1"/>
</dbReference>
<gene>
    <name evidence="7" type="primary">fscn</name>
    <name evidence="7" type="ORF">SNAT2548_LOCUS26635</name>
</gene>
<evidence type="ECO:0000313" key="8">
    <source>
        <dbReference type="Proteomes" id="UP000604046"/>
    </source>
</evidence>
<dbReference type="PANTHER" id="PTHR46363">
    <property type="entry name" value="DEOXYRIBONUCLEASE TATDN2-RELATED"/>
    <property type="match status" value="1"/>
</dbReference>
<dbReference type="GO" id="GO:0051015">
    <property type="term" value="F:actin filament binding"/>
    <property type="evidence" value="ECO:0007669"/>
    <property type="project" value="InterPro"/>
</dbReference>
<dbReference type="CDD" id="cd00257">
    <property type="entry name" value="beta-trefoil_FSCN-like"/>
    <property type="match status" value="1"/>
</dbReference>
<evidence type="ECO:0000256" key="3">
    <source>
        <dbReference type="ARBA" id="ARBA00023203"/>
    </source>
</evidence>
<dbReference type="Pfam" id="PF01026">
    <property type="entry name" value="TatD_DNase"/>
    <property type="match status" value="1"/>
</dbReference>
<sequence>MVRRRLSDAGCGGRGAGRGSRGGYDEVQPGSAPRGSRGDRRPSNPLAAGQVKHVALKCHNGKHIKTESNEELRASSSVIKEPEKFEVEHCESESIFLKSHMGKYLTVDKNGDVRASGAIASDASAFQVVAQENGLVALRSHCGFLAAEANGRIRANRTLVGSWEMFEVKDRSGRSKGRPSEEPPQPDEEDDAHIAFFDAFCQVEAVLTAEERYAKTHHDRTSVLFEKRVQARRRDRVEWSLKHFIEEKEYSRSFRGCLSAWDITRVEMEADGEPDMPAADVEDGDVLRPRARSGSDCSEVASFDGLEAGRCHWRKILSEELPYSARIVPAFGIPASAAADADETAWEHLFRACTLGLCKAIGPVGVDCRAPPSTLDEALVERFGGLSAKSIREKFGAAPGQAYDVSKDPAFLAWKKVAGPTTRAETWVLQHADRRLAEFDAARSDYERRRLTAQVSTAKRQLQMAKEHGLPLIVQLPPQDDAERCMAELLVAVFGETSAHPILLSGFHGRPKCAAAFLRSFPGMMVGFSGLLTHSKHKPTLGEVAFDVPLNRFVLESLGPQYPPADSTVAGGLRGNYSHPAHVLEVAEELARVKQLSANDILQAALANTTKLLNIIL</sequence>
<dbReference type="Proteomes" id="UP000604046">
    <property type="component" value="Unassembled WGS sequence"/>
</dbReference>